<accession>A0A5C6B7N9</accession>
<feature type="region of interest" description="Disordered" evidence="1">
    <location>
        <begin position="1"/>
        <end position="36"/>
    </location>
</feature>
<organism evidence="2 3">
    <name type="scientific">Stieleria varia</name>
    <dbReference type="NCBI Taxonomy" id="2528005"/>
    <lineage>
        <taxon>Bacteria</taxon>
        <taxon>Pseudomonadati</taxon>
        <taxon>Planctomycetota</taxon>
        <taxon>Planctomycetia</taxon>
        <taxon>Pirellulales</taxon>
        <taxon>Pirellulaceae</taxon>
        <taxon>Stieleria</taxon>
    </lineage>
</organism>
<dbReference type="Proteomes" id="UP000320176">
    <property type="component" value="Unassembled WGS sequence"/>
</dbReference>
<proteinExistence type="predicted"/>
<evidence type="ECO:0000313" key="3">
    <source>
        <dbReference type="Proteomes" id="UP000320176"/>
    </source>
</evidence>
<reference evidence="2 3" key="1">
    <citation type="submission" date="2019-02" db="EMBL/GenBank/DDBJ databases">
        <title>Deep-cultivation of Planctomycetes and their phenomic and genomic characterization uncovers novel biology.</title>
        <authorList>
            <person name="Wiegand S."/>
            <person name="Jogler M."/>
            <person name="Boedeker C."/>
            <person name="Pinto D."/>
            <person name="Vollmers J."/>
            <person name="Rivas-Marin E."/>
            <person name="Kohn T."/>
            <person name="Peeters S.H."/>
            <person name="Heuer A."/>
            <person name="Rast P."/>
            <person name="Oberbeckmann S."/>
            <person name="Bunk B."/>
            <person name="Jeske O."/>
            <person name="Meyerdierks A."/>
            <person name="Storesund J.E."/>
            <person name="Kallscheuer N."/>
            <person name="Luecker S."/>
            <person name="Lage O.M."/>
            <person name="Pohl T."/>
            <person name="Merkel B.J."/>
            <person name="Hornburger P."/>
            <person name="Mueller R.-W."/>
            <person name="Bruemmer F."/>
            <person name="Labrenz M."/>
            <person name="Spormann A.M."/>
            <person name="Op Den Camp H."/>
            <person name="Overmann J."/>
            <person name="Amann R."/>
            <person name="Jetten M.S.M."/>
            <person name="Mascher T."/>
            <person name="Medema M.H."/>
            <person name="Devos D.P."/>
            <person name="Kaster A.-K."/>
            <person name="Ovreas L."/>
            <person name="Rohde M."/>
            <person name="Galperin M.Y."/>
            <person name="Jogler C."/>
        </authorList>
    </citation>
    <scope>NUCLEOTIDE SEQUENCE [LARGE SCALE GENOMIC DNA]</scope>
    <source>
        <strain evidence="2 3">Pla52n</strain>
    </source>
</reference>
<evidence type="ECO:0000313" key="2">
    <source>
        <dbReference type="EMBL" id="TWU08275.1"/>
    </source>
</evidence>
<evidence type="ECO:0000256" key="1">
    <source>
        <dbReference type="SAM" id="MobiDB-lite"/>
    </source>
</evidence>
<keyword evidence="3" id="KW-1185">Reference proteome</keyword>
<gene>
    <name evidence="2" type="ORF">Pla52n_08570</name>
</gene>
<dbReference type="EMBL" id="SJPN01000001">
    <property type="protein sequence ID" value="TWU08275.1"/>
    <property type="molecule type" value="Genomic_DNA"/>
</dbReference>
<name>A0A5C6B7N9_9BACT</name>
<feature type="compositionally biased region" description="Basic and acidic residues" evidence="1">
    <location>
        <begin position="23"/>
        <end position="33"/>
    </location>
</feature>
<sequence>MRELSRECDGSIQPGAKAPGCYGEHRPASREAATDPSRAVRLRLVNAVCVMLSLLRSLRGSVFYEHGVNTPCFTLSLLRSYLITAMHSMTYGTVAPL</sequence>
<protein>
    <submittedName>
        <fullName evidence="2">Uncharacterized protein</fullName>
    </submittedName>
</protein>
<dbReference type="AlphaFoldDB" id="A0A5C6B7N9"/>
<comment type="caution">
    <text evidence="2">The sequence shown here is derived from an EMBL/GenBank/DDBJ whole genome shotgun (WGS) entry which is preliminary data.</text>
</comment>